<sequence length="373" mass="42819">MSRSKSQSLLDDVLFAPDFELSDLRGLNVGREWERVESSETSDPEFSAADGWNKSSVMVRLPKEKEKWADESEAPQLEVPDVYHRSLLDIIKTVCRDPEASSYQWIPYKQFWRRPKNSSDGTVDEESAEVDDICIYSELFNSDAMLLEYEKICSQPPDPDDPPDTEVAIVPIMLWSDSTHLASFGSTSLWPIYAFFGFISKYIHNKPTSFCAHHLAYVPSNLIDGTRRSVFRKGFALNSNKITKILDPKSLVTTRSAFSQRHSKFGFNFYSMFVPDLLHEFELGVWKAVFTHLLRILYAEGKDRIQILNKRFRLVPTFGCETIRHFTNNVSAMKQLAARDFEDILQCIIPILDMLLPPEHNEVVLTLLFKLAT</sequence>
<protein>
    <submittedName>
        <fullName evidence="1">Uncharacterized protein</fullName>
    </submittedName>
</protein>
<dbReference type="EMBL" id="KB468154">
    <property type="protein sequence ID" value="PCH43999.1"/>
    <property type="molecule type" value="Genomic_DNA"/>
</dbReference>
<proteinExistence type="predicted"/>
<evidence type="ECO:0000313" key="2">
    <source>
        <dbReference type="Proteomes" id="UP000218811"/>
    </source>
</evidence>
<dbReference type="OMA" id="WHRNIAN"/>
<gene>
    <name evidence="1" type="ORF">WOLCODRAFT_159399</name>
</gene>
<dbReference type="STRING" id="742152.A0A2H3JYL1"/>
<reference evidence="1 2" key="1">
    <citation type="journal article" date="2012" name="Science">
        <title>The Paleozoic origin of enzymatic lignin decomposition reconstructed from 31 fungal genomes.</title>
        <authorList>
            <person name="Floudas D."/>
            <person name="Binder M."/>
            <person name="Riley R."/>
            <person name="Barry K."/>
            <person name="Blanchette R.A."/>
            <person name="Henrissat B."/>
            <person name="Martinez A.T."/>
            <person name="Otillar R."/>
            <person name="Spatafora J.W."/>
            <person name="Yadav J.S."/>
            <person name="Aerts A."/>
            <person name="Benoit I."/>
            <person name="Boyd A."/>
            <person name="Carlson A."/>
            <person name="Copeland A."/>
            <person name="Coutinho P.M."/>
            <person name="de Vries R.P."/>
            <person name="Ferreira P."/>
            <person name="Findley K."/>
            <person name="Foster B."/>
            <person name="Gaskell J."/>
            <person name="Glotzer D."/>
            <person name="Gorecki P."/>
            <person name="Heitman J."/>
            <person name="Hesse C."/>
            <person name="Hori C."/>
            <person name="Igarashi K."/>
            <person name="Jurgens J.A."/>
            <person name="Kallen N."/>
            <person name="Kersten P."/>
            <person name="Kohler A."/>
            <person name="Kuees U."/>
            <person name="Kumar T.K.A."/>
            <person name="Kuo A."/>
            <person name="LaButti K."/>
            <person name="Larrondo L.F."/>
            <person name="Lindquist E."/>
            <person name="Ling A."/>
            <person name="Lombard V."/>
            <person name="Lucas S."/>
            <person name="Lundell T."/>
            <person name="Martin R."/>
            <person name="McLaughlin D.J."/>
            <person name="Morgenstern I."/>
            <person name="Morin E."/>
            <person name="Murat C."/>
            <person name="Nagy L.G."/>
            <person name="Nolan M."/>
            <person name="Ohm R.A."/>
            <person name="Patyshakuliyeva A."/>
            <person name="Rokas A."/>
            <person name="Ruiz-Duenas F.J."/>
            <person name="Sabat G."/>
            <person name="Salamov A."/>
            <person name="Samejima M."/>
            <person name="Schmutz J."/>
            <person name="Slot J.C."/>
            <person name="St John F."/>
            <person name="Stenlid J."/>
            <person name="Sun H."/>
            <person name="Sun S."/>
            <person name="Syed K."/>
            <person name="Tsang A."/>
            <person name="Wiebenga A."/>
            <person name="Young D."/>
            <person name="Pisabarro A."/>
            <person name="Eastwood D.C."/>
            <person name="Martin F."/>
            <person name="Cullen D."/>
            <person name="Grigoriev I.V."/>
            <person name="Hibbett D.S."/>
        </authorList>
    </citation>
    <scope>NUCLEOTIDE SEQUENCE [LARGE SCALE GENOMIC DNA]</scope>
    <source>
        <strain evidence="1 2">MD-104</strain>
    </source>
</reference>
<dbReference type="OrthoDB" id="2798533at2759"/>
<dbReference type="Pfam" id="PF18759">
    <property type="entry name" value="Plavaka"/>
    <property type="match status" value="1"/>
</dbReference>
<accession>A0A2H3JYL1</accession>
<name>A0A2H3JYL1_WOLCO</name>
<dbReference type="InterPro" id="IPR041078">
    <property type="entry name" value="Plavaka"/>
</dbReference>
<organism evidence="1 2">
    <name type="scientific">Wolfiporia cocos (strain MD-104)</name>
    <name type="common">Brown rot fungus</name>
    <dbReference type="NCBI Taxonomy" id="742152"/>
    <lineage>
        <taxon>Eukaryota</taxon>
        <taxon>Fungi</taxon>
        <taxon>Dikarya</taxon>
        <taxon>Basidiomycota</taxon>
        <taxon>Agaricomycotina</taxon>
        <taxon>Agaricomycetes</taxon>
        <taxon>Polyporales</taxon>
        <taxon>Phaeolaceae</taxon>
        <taxon>Wolfiporia</taxon>
    </lineage>
</organism>
<dbReference type="AlphaFoldDB" id="A0A2H3JYL1"/>
<keyword evidence="2" id="KW-1185">Reference proteome</keyword>
<dbReference type="Proteomes" id="UP000218811">
    <property type="component" value="Unassembled WGS sequence"/>
</dbReference>
<evidence type="ECO:0000313" key="1">
    <source>
        <dbReference type="EMBL" id="PCH43999.1"/>
    </source>
</evidence>